<dbReference type="InterPro" id="IPR001683">
    <property type="entry name" value="PX_dom"/>
</dbReference>
<feature type="compositionally biased region" description="Polar residues" evidence="3">
    <location>
        <begin position="958"/>
        <end position="974"/>
    </location>
</feature>
<comment type="caution">
    <text evidence="5">The sequence shown here is derived from an EMBL/GenBank/DDBJ whole genome shotgun (WGS) entry which is preliminary data.</text>
</comment>
<dbReference type="SMART" id="SM00365">
    <property type="entry name" value="LRR_SD22"/>
    <property type="match status" value="4"/>
</dbReference>
<organism evidence="5 6">
    <name type="scientific">Triplophysa rosa</name>
    <name type="common">Cave loach</name>
    <dbReference type="NCBI Taxonomy" id="992332"/>
    <lineage>
        <taxon>Eukaryota</taxon>
        <taxon>Metazoa</taxon>
        <taxon>Chordata</taxon>
        <taxon>Craniata</taxon>
        <taxon>Vertebrata</taxon>
        <taxon>Euteleostomi</taxon>
        <taxon>Actinopterygii</taxon>
        <taxon>Neopterygii</taxon>
        <taxon>Teleostei</taxon>
        <taxon>Ostariophysi</taxon>
        <taxon>Cypriniformes</taxon>
        <taxon>Nemacheilidae</taxon>
        <taxon>Triplophysa</taxon>
    </lineage>
</organism>
<evidence type="ECO:0000256" key="1">
    <source>
        <dbReference type="ARBA" id="ARBA00022614"/>
    </source>
</evidence>
<dbReference type="FunFam" id="3.80.10.10:FF:001273">
    <property type="entry name" value="Nischarin"/>
    <property type="match status" value="1"/>
</dbReference>
<feature type="domain" description="PX" evidence="4">
    <location>
        <begin position="7"/>
        <end position="117"/>
    </location>
</feature>
<feature type="region of interest" description="Disordered" evidence="3">
    <location>
        <begin position="459"/>
        <end position="494"/>
    </location>
</feature>
<dbReference type="InterPro" id="IPR036871">
    <property type="entry name" value="PX_dom_sf"/>
</dbReference>
<evidence type="ECO:0000313" key="5">
    <source>
        <dbReference type="EMBL" id="KAI7790956.1"/>
    </source>
</evidence>
<dbReference type="CDD" id="cd06875">
    <property type="entry name" value="PX_IRAS"/>
    <property type="match status" value="1"/>
</dbReference>
<dbReference type="FunFam" id="3.30.1520.10:FF:000020">
    <property type="entry name" value="nischarin isoform X1"/>
    <property type="match status" value="1"/>
</dbReference>
<dbReference type="FunFam" id="3.80.10.10:FF:000502">
    <property type="entry name" value="Predicted protein"/>
    <property type="match status" value="1"/>
</dbReference>
<dbReference type="PROSITE" id="PS51450">
    <property type="entry name" value="LRR"/>
    <property type="match status" value="4"/>
</dbReference>
<feature type="region of interest" description="Disordered" evidence="3">
    <location>
        <begin position="955"/>
        <end position="974"/>
    </location>
</feature>
<evidence type="ECO:0000259" key="4">
    <source>
        <dbReference type="PROSITE" id="PS50195"/>
    </source>
</evidence>
<gene>
    <name evidence="5" type="ORF">IRJ41_005627</name>
</gene>
<dbReference type="InterPro" id="IPR032675">
    <property type="entry name" value="LRR_dom_sf"/>
</dbReference>
<dbReference type="SUPFAM" id="SSF64268">
    <property type="entry name" value="PX domain"/>
    <property type="match status" value="1"/>
</dbReference>
<dbReference type="GO" id="GO:0005178">
    <property type="term" value="F:integrin binding"/>
    <property type="evidence" value="ECO:0007669"/>
    <property type="project" value="InterPro"/>
</dbReference>
<evidence type="ECO:0000313" key="6">
    <source>
        <dbReference type="Proteomes" id="UP001059041"/>
    </source>
</evidence>
<dbReference type="Proteomes" id="UP001059041">
    <property type="component" value="Linkage Group LG25"/>
</dbReference>
<dbReference type="Gene3D" id="3.80.10.10">
    <property type="entry name" value="Ribonuclease Inhibitor"/>
    <property type="match status" value="2"/>
</dbReference>
<dbReference type="PANTHER" id="PTHR15454:SF35">
    <property type="entry name" value="NISCHARIN"/>
    <property type="match status" value="1"/>
</dbReference>
<dbReference type="OrthoDB" id="430293at2759"/>
<proteinExistence type="predicted"/>
<keyword evidence="2" id="KW-0677">Repeat</keyword>
<dbReference type="Pfam" id="PF25625">
    <property type="entry name" value="PH_NISCH_C"/>
    <property type="match status" value="1"/>
</dbReference>
<dbReference type="PANTHER" id="PTHR15454">
    <property type="entry name" value="NISCHARIN RELATED"/>
    <property type="match status" value="1"/>
</dbReference>
<feature type="region of interest" description="Disordered" evidence="3">
    <location>
        <begin position="600"/>
        <end position="619"/>
    </location>
</feature>
<keyword evidence="1" id="KW-0433">Leucine-rich repeat</keyword>
<keyword evidence="6" id="KW-1185">Reference proteome</keyword>
<evidence type="ECO:0000256" key="2">
    <source>
        <dbReference type="ARBA" id="ARBA00022737"/>
    </source>
</evidence>
<dbReference type="Pfam" id="PF00787">
    <property type="entry name" value="PX"/>
    <property type="match status" value="1"/>
</dbReference>
<feature type="compositionally biased region" description="Basic and acidic residues" evidence="3">
    <location>
        <begin position="459"/>
        <end position="470"/>
    </location>
</feature>
<sequence>MDASSLVEESAEKRVCIVGSELVENYTVYVIEVKVGDHSWTVKHRYSDFHDLHEKLTAEKKIDKHLLPPKKIIGKNSKSLVEKRQKELEVYLQTLLNRLPSATPKVLSTFLHYHLYEVNGIAAGLAEELFHKGEQLLAAGEVFLLRPLQLYAITQQLKLAKPTCANGDAKADLGHILDFTCRLKYLKIPGMKGAVGTSNIEEQSLPFDLSIFKALLQIEISDCDAGQIKGLPSLRPTLATLSIHRSTNSMKEIVVPEATEFAQWEPEGVDTDCPVTAIIPKWKMLTTLDMSRNFICCTDESVKLIPAVEFLDLSHNELTSVENLQHLYNLVHLNLSFNKLTVLEGVHTKLGNIKTLILAGNQMETLSGLSKLYSLVNLDLSSNKLGQLDEMKHISALPCLEKLALANNPMCIIPDYRTKVLAQFCDRASEVCLDGTATTEKEFDTVEVLKAIQKAKEAKGRMANNEKKVSDVPGPAAGGPQSSSSSASPSLSRSTCSSQEVTCKEKAFFTKEILTPVDSTITQRCYDVYNKTCDVIPQVKTDSCLSSDVPCESVSPCCFEEIWQPWTTSLSNLLLPPSLLLYNTTNQEFTGKLSALIRSSNKEKSTPKPHSTTSLDDTDQDCLHSGDGYFEMSLDDSEEIMGCSSSSTVQDDAKDSDDVNMVVWCFCVSVGEGLSQRPSCLVATDSSLVLFSARIQLEEPASTSEELVKHLEKDFVVSYADVETFRFDVPDVCVSLKVKSSNTRWWFFSDAQSLKELHSCVGPHVNQTNVTSNAQQFIRQFLNSWDFEENEANVKGGHLIHFFNPDSMSTSINNPRIPSDVLSQIGLFESDKDPTSNPMILFLTSRHLCVLKVDFVALAGQDPSEANVVRGCSKITRIPLSFTLLEPKQGCSCRGISTSHGFHGEHVVELMAGHKHLTVVFALSQDKPALLQEFTRLRGNLREIKTIALLRNSRLEHSTTTQRNPNTSVTREASQPRLSLSLLYPAESLIQQLIEDNQCPSHLTLSSSLRFISSLNGETLVHFFHANIAEVENEELKMILWTSVLLYRSPDVEITACVLLSTRAVYLILDDSAAMLTNHSMMWTWQPSEQKDSDILISYGFTLNLKDLQSVNVGLFDQYFRIVGPSGDRIITCLTRDSYSTHRFLQQVMTVLSLLEKVPSPEPSEMDFYSQFGNKSTGKMENYELVHSSKVKFVYPSEEEIGDLTFIVAERKSPQPQSHSFNILLYVLVFQVHVIPGQTAQSLLQPKTLILTSTDVFLLDEDHISYPLPEFAKEPPQRDKYRLTDARRIRDLDRVLMGYQTYPQALTLVFDDVPGPDLLCHLTMDHFAESEGRGDRTQGGAEGEVQWCIFVPGADSRERLISLLARQWEALCSRELPVELTG</sequence>
<protein>
    <submittedName>
        <fullName evidence="5">Nischarin</fullName>
    </submittedName>
</protein>
<dbReference type="PROSITE" id="PS50195">
    <property type="entry name" value="PX"/>
    <property type="match status" value="1"/>
</dbReference>
<dbReference type="SUPFAM" id="SSF52075">
    <property type="entry name" value="Outer arm dynein light chain 1"/>
    <property type="match status" value="1"/>
</dbReference>
<name>A0A9W7T6I3_TRIRA</name>
<dbReference type="InterPro" id="IPR037904">
    <property type="entry name" value="Nischarin_PX"/>
</dbReference>
<dbReference type="Pfam" id="PF12799">
    <property type="entry name" value="LRR_4"/>
    <property type="match status" value="1"/>
</dbReference>
<dbReference type="InterPro" id="IPR057714">
    <property type="entry name" value="PH_NISCH_C"/>
</dbReference>
<dbReference type="InterPro" id="IPR025875">
    <property type="entry name" value="Leu-rich_rpt_4"/>
</dbReference>
<dbReference type="Gene3D" id="3.30.1520.10">
    <property type="entry name" value="Phox-like domain"/>
    <property type="match status" value="1"/>
</dbReference>
<reference evidence="5" key="1">
    <citation type="submission" date="2021-02" db="EMBL/GenBank/DDBJ databases">
        <title>Comparative genomics reveals that relaxation of natural selection precedes convergent phenotypic evolution of cavefish.</title>
        <authorList>
            <person name="Peng Z."/>
        </authorList>
    </citation>
    <scope>NUCLEOTIDE SEQUENCE</scope>
    <source>
        <tissue evidence="5">Muscle</tissue>
    </source>
</reference>
<dbReference type="SMART" id="SM00312">
    <property type="entry name" value="PX"/>
    <property type="match status" value="1"/>
</dbReference>
<dbReference type="EMBL" id="JAFHDT010000025">
    <property type="protein sequence ID" value="KAI7790956.1"/>
    <property type="molecule type" value="Genomic_DNA"/>
</dbReference>
<accession>A0A9W7T6I3</accession>
<dbReference type="GO" id="GO:0035091">
    <property type="term" value="F:phosphatidylinositol binding"/>
    <property type="evidence" value="ECO:0007669"/>
    <property type="project" value="InterPro"/>
</dbReference>
<feature type="compositionally biased region" description="Low complexity" evidence="3">
    <location>
        <begin position="482"/>
        <end position="494"/>
    </location>
</feature>
<dbReference type="InterPro" id="IPR001611">
    <property type="entry name" value="Leu-rich_rpt"/>
</dbReference>
<evidence type="ECO:0000256" key="3">
    <source>
        <dbReference type="SAM" id="MobiDB-lite"/>
    </source>
</evidence>
<dbReference type="GO" id="GO:0005737">
    <property type="term" value="C:cytoplasm"/>
    <property type="evidence" value="ECO:0007669"/>
    <property type="project" value="TreeGrafter"/>
</dbReference>